<dbReference type="HOGENOM" id="CLU_001265_39_5_2"/>
<dbReference type="PANTHER" id="PTHR43045:SF1">
    <property type="entry name" value="SHIKIMATE TRANSPORTER"/>
    <property type="match status" value="1"/>
</dbReference>
<feature type="transmembrane region" description="Helical" evidence="7">
    <location>
        <begin position="96"/>
        <end position="116"/>
    </location>
</feature>
<protein>
    <submittedName>
        <fullName evidence="9">Major facilitator transporter</fullName>
    </submittedName>
</protein>
<keyword evidence="10" id="KW-1185">Reference proteome</keyword>
<dbReference type="GO" id="GO:0005886">
    <property type="term" value="C:plasma membrane"/>
    <property type="evidence" value="ECO:0007669"/>
    <property type="project" value="UniProtKB-SubCell"/>
</dbReference>
<evidence type="ECO:0000259" key="8">
    <source>
        <dbReference type="PROSITE" id="PS50850"/>
    </source>
</evidence>
<dbReference type="Proteomes" id="UP000007812">
    <property type="component" value="Chromosome"/>
</dbReference>
<dbReference type="GeneID" id="10493819"/>
<dbReference type="SUPFAM" id="SSF103473">
    <property type="entry name" value="MFS general substrate transporter"/>
    <property type="match status" value="1"/>
</dbReference>
<dbReference type="OrthoDB" id="117970at2157"/>
<evidence type="ECO:0000256" key="6">
    <source>
        <dbReference type="ARBA" id="ARBA00023136"/>
    </source>
</evidence>
<feature type="transmembrane region" description="Helical" evidence="7">
    <location>
        <begin position="365"/>
        <end position="384"/>
    </location>
</feature>
<dbReference type="PROSITE" id="PS50850">
    <property type="entry name" value="MFS"/>
    <property type="match status" value="1"/>
</dbReference>
<dbReference type="KEGG" id="mcn:Mcup_1630"/>
<dbReference type="PANTHER" id="PTHR43045">
    <property type="entry name" value="SHIKIMATE TRANSPORTER"/>
    <property type="match status" value="1"/>
</dbReference>
<evidence type="ECO:0000256" key="1">
    <source>
        <dbReference type="ARBA" id="ARBA00004651"/>
    </source>
</evidence>
<evidence type="ECO:0000313" key="9">
    <source>
        <dbReference type="EMBL" id="AEB95733.1"/>
    </source>
</evidence>
<organism evidence="9 10">
    <name type="scientific">Metallosphaera cuprina (strain Ar-4)</name>
    <dbReference type="NCBI Taxonomy" id="1006006"/>
    <lineage>
        <taxon>Archaea</taxon>
        <taxon>Thermoproteota</taxon>
        <taxon>Thermoprotei</taxon>
        <taxon>Sulfolobales</taxon>
        <taxon>Sulfolobaceae</taxon>
        <taxon>Metallosphaera</taxon>
    </lineage>
</organism>
<dbReference type="Pfam" id="PF07690">
    <property type="entry name" value="MFS_1"/>
    <property type="match status" value="1"/>
</dbReference>
<dbReference type="InterPro" id="IPR005829">
    <property type="entry name" value="Sugar_transporter_CS"/>
</dbReference>
<feature type="transmembrane region" description="Helical" evidence="7">
    <location>
        <begin position="334"/>
        <end position="353"/>
    </location>
</feature>
<dbReference type="InterPro" id="IPR011701">
    <property type="entry name" value="MFS"/>
</dbReference>
<evidence type="ECO:0000256" key="7">
    <source>
        <dbReference type="SAM" id="Phobius"/>
    </source>
</evidence>
<dbReference type="PROSITE" id="PS00216">
    <property type="entry name" value="SUGAR_TRANSPORT_1"/>
    <property type="match status" value="1"/>
</dbReference>
<dbReference type="AlphaFoldDB" id="F4FZX1"/>
<dbReference type="EMBL" id="CP002656">
    <property type="protein sequence ID" value="AEB95733.1"/>
    <property type="molecule type" value="Genomic_DNA"/>
</dbReference>
<keyword evidence="4 7" id="KW-0812">Transmembrane</keyword>
<evidence type="ECO:0000256" key="2">
    <source>
        <dbReference type="ARBA" id="ARBA00022448"/>
    </source>
</evidence>
<feature type="transmembrane region" description="Helical" evidence="7">
    <location>
        <begin position="208"/>
        <end position="228"/>
    </location>
</feature>
<reference evidence="9 10" key="1">
    <citation type="journal article" date="2011" name="J. Bacteriol.">
        <title>Complete genome sequence of Metallosphaera cuprina, a metal sulfide-oxidizing archaeon from a hot spring.</title>
        <authorList>
            <person name="Liu L.J."/>
            <person name="You X.Y."/>
            <person name="Zheng H."/>
            <person name="Wang S."/>
            <person name="Jiang C.Y."/>
            <person name="Liu S.J."/>
        </authorList>
    </citation>
    <scope>NUCLEOTIDE SEQUENCE [LARGE SCALE GENOMIC DNA]</scope>
    <source>
        <strain evidence="9 10">Ar-4</strain>
    </source>
</reference>
<proteinExistence type="predicted"/>
<dbReference type="RefSeq" id="WP_013738231.1">
    <property type="nucleotide sequence ID" value="NC_015435.1"/>
</dbReference>
<evidence type="ECO:0000256" key="3">
    <source>
        <dbReference type="ARBA" id="ARBA00022475"/>
    </source>
</evidence>
<keyword evidence="5 7" id="KW-1133">Transmembrane helix</keyword>
<feature type="transmembrane region" description="Helical" evidence="7">
    <location>
        <begin position="301"/>
        <end position="322"/>
    </location>
</feature>
<evidence type="ECO:0000313" key="10">
    <source>
        <dbReference type="Proteomes" id="UP000007812"/>
    </source>
</evidence>
<feature type="transmembrane region" description="Helical" evidence="7">
    <location>
        <begin position="72"/>
        <end position="90"/>
    </location>
</feature>
<dbReference type="Gene3D" id="1.20.1250.20">
    <property type="entry name" value="MFS general substrate transporter like domains"/>
    <property type="match status" value="2"/>
</dbReference>
<sequence length="395" mass="42481">MRSNYVGAYLSWVMDSYDLGAVVITAAVLEKVFYPTLGLLGAVLPVVFTIVTRPLGGFLFGFIADIRGRKKALIATVLGYSLSIGLTGLLPTYAQVGILAPLLFSLLRILQGVFIGGDVSSSFTLAMESVPRWRGTFSGIMQSGTLLGFVLVDVLFTTLARSPDFIVEGWRYIFFIGVVPAVLALLIRVKVTEPKIYVEAKKDYPLKGLSPLWQTILVMIGFWVMIYAGPQFIPTYLGQALHLSPQTYGFLALIMNVIGIPAMIISGFLSDLIGRRTIGLIGVLVGVITATWFYMFGSPTLSSMMAFGFGMNLASAISPAYLAERFKTFSRATGVGFSYNGAFIVAGFTQLLISQLSAFTSVSQSANVVLGVGAALAFIGLTIGPETLRKSELST</sequence>
<keyword evidence="2" id="KW-0813">Transport</keyword>
<dbReference type="InterPro" id="IPR036259">
    <property type="entry name" value="MFS_trans_sf"/>
</dbReference>
<feature type="transmembrane region" description="Helical" evidence="7">
    <location>
        <begin position="137"/>
        <end position="157"/>
    </location>
</feature>
<feature type="transmembrane region" description="Helical" evidence="7">
    <location>
        <begin position="169"/>
        <end position="187"/>
    </location>
</feature>
<evidence type="ECO:0000256" key="4">
    <source>
        <dbReference type="ARBA" id="ARBA00022692"/>
    </source>
</evidence>
<gene>
    <name evidence="9" type="ordered locus">Mcup_1630</name>
</gene>
<feature type="domain" description="Major facilitator superfamily (MFS) profile" evidence="8">
    <location>
        <begin position="4"/>
        <end position="392"/>
    </location>
</feature>
<dbReference type="PATRIC" id="fig|1006006.8.peg.1632"/>
<dbReference type="eggNOG" id="arCOG02691">
    <property type="taxonomic scope" value="Archaea"/>
</dbReference>
<feature type="transmembrane region" description="Helical" evidence="7">
    <location>
        <begin position="277"/>
        <end position="295"/>
    </location>
</feature>
<feature type="transmembrane region" description="Helical" evidence="7">
    <location>
        <begin position="248"/>
        <end position="270"/>
    </location>
</feature>
<name>F4FZX1_METCR</name>
<comment type="subcellular location">
    <subcellularLocation>
        <location evidence="1">Cell membrane</location>
        <topology evidence="1">Multi-pass membrane protein</topology>
    </subcellularLocation>
</comment>
<dbReference type="STRING" id="1006006.Mcup_1630"/>
<keyword evidence="3" id="KW-1003">Cell membrane</keyword>
<accession>F4FZX1</accession>
<evidence type="ECO:0000256" key="5">
    <source>
        <dbReference type="ARBA" id="ARBA00022989"/>
    </source>
</evidence>
<dbReference type="InterPro" id="IPR020846">
    <property type="entry name" value="MFS_dom"/>
</dbReference>
<dbReference type="GO" id="GO:0022857">
    <property type="term" value="F:transmembrane transporter activity"/>
    <property type="evidence" value="ECO:0007669"/>
    <property type="project" value="InterPro"/>
</dbReference>
<keyword evidence="6 7" id="KW-0472">Membrane</keyword>